<dbReference type="Proteomes" id="UP001230629">
    <property type="component" value="Unassembled WGS sequence"/>
</dbReference>
<dbReference type="AlphaFoldDB" id="A0AAW6XW67"/>
<feature type="non-terminal residue" evidence="1">
    <location>
        <position position="1"/>
    </location>
</feature>
<reference evidence="1" key="1">
    <citation type="submission" date="2023-05" db="EMBL/GenBank/DDBJ databases">
        <title>Cataloging the Phylogenetic Diversity of Human Bladder Bacteria.</title>
        <authorList>
            <person name="Du J."/>
        </authorList>
    </citation>
    <scope>NUCLEOTIDE SEQUENCE</scope>
    <source>
        <strain evidence="1">UMB8703</strain>
    </source>
</reference>
<evidence type="ECO:0000313" key="1">
    <source>
        <dbReference type="EMBL" id="MDK6900631.1"/>
    </source>
</evidence>
<accession>A0AAW6XW67</accession>
<protein>
    <submittedName>
        <fullName evidence="1">Uncharacterized protein</fullName>
    </submittedName>
</protein>
<name>A0AAW6XW67_STRAG</name>
<sequence length="85" mass="10033">AFQEQDESQKNQFKNLYNSHWYYTDVYPTFEHCEYSMAIQNRLLAVNEKQMGQGYYRNGLYLIKAFQALAKELGIDISDIPKPTD</sequence>
<organism evidence="1 2">
    <name type="scientific">Streptococcus agalactiae</name>
    <dbReference type="NCBI Taxonomy" id="1311"/>
    <lineage>
        <taxon>Bacteria</taxon>
        <taxon>Bacillati</taxon>
        <taxon>Bacillota</taxon>
        <taxon>Bacilli</taxon>
        <taxon>Lactobacillales</taxon>
        <taxon>Streptococcaceae</taxon>
        <taxon>Streptococcus</taxon>
    </lineage>
</organism>
<gene>
    <name evidence="1" type="ORF">QP229_11790</name>
</gene>
<proteinExistence type="predicted"/>
<comment type="caution">
    <text evidence="1">The sequence shown here is derived from an EMBL/GenBank/DDBJ whole genome shotgun (WGS) entry which is preliminary data.</text>
</comment>
<dbReference type="EMBL" id="JASOIH010000330">
    <property type="protein sequence ID" value="MDK6900631.1"/>
    <property type="molecule type" value="Genomic_DNA"/>
</dbReference>
<evidence type="ECO:0000313" key="2">
    <source>
        <dbReference type="Proteomes" id="UP001230629"/>
    </source>
</evidence>
<dbReference type="RefSeq" id="WP_285312236.1">
    <property type="nucleotide sequence ID" value="NZ_JASOIH010000330.1"/>
</dbReference>